<comment type="caution">
    <text evidence="1">The sequence shown here is derived from an EMBL/GenBank/DDBJ whole genome shotgun (WGS) entry which is preliminary data.</text>
</comment>
<sequence>MFKQFLSSIGIGHVKVDTIVHKTKISPGDSIEGEVVLIGGMADQPINEIHLLLLEKYEEDKKDSDFSYHEKDLDTIVLDKIGTIGAGEEKRISFTFPTSSDHPKTTDANKTILRTTVDIPQAVDPTDEDSIYVV</sequence>
<proteinExistence type="predicted"/>
<dbReference type="EMBL" id="QNRJ01000001">
    <property type="protein sequence ID" value="RBP08083.1"/>
    <property type="molecule type" value="Genomic_DNA"/>
</dbReference>
<dbReference type="InterPro" id="IPR009776">
    <property type="entry name" value="Spore_0_M"/>
</dbReference>
<gene>
    <name evidence="1" type="ORF">DET59_101456</name>
</gene>
<name>A0A366F0A9_9BACI</name>
<dbReference type="PANTHER" id="PTHR40053:SF1">
    <property type="entry name" value="SPORULATION-CONTROL PROTEIN SPO0M"/>
    <property type="match status" value="1"/>
</dbReference>
<protein>
    <submittedName>
        <fullName evidence="1">SpoOM protein</fullName>
    </submittedName>
</protein>
<accession>A0A366F0A9</accession>
<dbReference type="OrthoDB" id="2402463at2"/>
<dbReference type="AlphaFoldDB" id="A0A366F0A9"/>
<dbReference type="Proteomes" id="UP000252118">
    <property type="component" value="Unassembled WGS sequence"/>
</dbReference>
<evidence type="ECO:0000313" key="1">
    <source>
        <dbReference type="EMBL" id="RBP08083.1"/>
    </source>
</evidence>
<dbReference type="Pfam" id="PF07070">
    <property type="entry name" value="Spo0M"/>
    <property type="match status" value="1"/>
</dbReference>
<evidence type="ECO:0000313" key="2">
    <source>
        <dbReference type="Proteomes" id="UP000252118"/>
    </source>
</evidence>
<dbReference type="RefSeq" id="WP_113967945.1">
    <property type="nucleotide sequence ID" value="NZ_JBITUV010000001.1"/>
</dbReference>
<organism evidence="1 2">
    <name type="scientific">Rossellomorea aquimaris</name>
    <dbReference type="NCBI Taxonomy" id="189382"/>
    <lineage>
        <taxon>Bacteria</taxon>
        <taxon>Bacillati</taxon>
        <taxon>Bacillota</taxon>
        <taxon>Bacilli</taxon>
        <taxon>Bacillales</taxon>
        <taxon>Bacillaceae</taxon>
        <taxon>Rossellomorea</taxon>
    </lineage>
</organism>
<dbReference type="PANTHER" id="PTHR40053">
    <property type="entry name" value="SPORULATION-CONTROL PROTEIN SPO0M"/>
    <property type="match status" value="1"/>
</dbReference>
<reference evidence="1 2" key="1">
    <citation type="submission" date="2018-06" db="EMBL/GenBank/DDBJ databases">
        <title>Freshwater and sediment microbial communities from various areas in North America, analyzing microbe dynamics in response to fracking.</title>
        <authorList>
            <person name="Lamendella R."/>
        </authorList>
    </citation>
    <scope>NUCLEOTIDE SEQUENCE [LARGE SCALE GENOMIC DNA]</scope>
    <source>
        <strain evidence="1 2">97B</strain>
    </source>
</reference>